<keyword evidence="3" id="KW-1185">Reference proteome</keyword>
<dbReference type="PANTHER" id="PTHR46637">
    <property type="entry name" value="TIS1421-TRANSPOSASE PROTEIN A"/>
    <property type="match status" value="1"/>
</dbReference>
<dbReference type="InterPro" id="IPR025161">
    <property type="entry name" value="IS402-like_dom"/>
</dbReference>
<dbReference type="Proteomes" id="UP001382904">
    <property type="component" value="Unassembled WGS sequence"/>
</dbReference>
<accession>A0ABU8UDW5</accession>
<dbReference type="PANTHER" id="PTHR46637:SF1">
    <property type="entry name" value="BLL5188 PROTEIN"/>
    <property type="match status" value="1"/>
</dbReference>
<feature type="domain" description="Insertion element IS402-like" evidence="1">
    <location>
        <begin position="7"/>
        <end position="58"/>
    </location>
</feature>
<name>A0ABU8UDW5_9ACTN</name>
<dbReference type="InterPro" id="IPR052909">
    <property type="entry name" value="Transposase_6_like"/>
</dbReference>
<gene>
    <name evidence="2" type="ORF">WKI68_42365</name>
</gene>
<dbReference type="EMBL" id="JBBKAM010000004">
    <property type="protein sequence ID" value="MEJ8646087.1"/>
    <property type="molecule type" value="Genomic_DNA"/>
</dbReference>
<evidence type="ECO:0000259" key="1">
    <source>
        <dbReference type="Pfam" id="PF13340"/>
    </source>
</evidence>
<organism evidence="2 3">
    <name type="scientific">Streptomyces caledonius</name>
    <dbReference type="NCBI Taxonomy" id="3134107"/>
    <lineage>
        <taxon>Bacteria</taxon>
        <taxon>Bacillati</taxon>
        <taxon>Actinomycetota</taxon>
        <taxon>Actinomycetes</taxon>
        <taxon>Kitasatosporales</taxon>
        <taxon>Streptomycetaceae</taxon>
        <taxon>Streptomyces</taxon>
    </lineage>
</organism>
<reference evidence="2 3" key="1">
    <citation type="submission" date="2024-03" db="EMBL/GenBank/DDBJ databases">
        <title>Novel Streptomyces species of biotechnological and ecological value are a feature of Machair soil.</title>
        <authorList>
            <person name="Prole J.R."/>
            <person name="Goodfellow M."/>
            <person name="Allenby N."/>
            <person name="Ward A.C."/>
        </authorList>
    </citation>
    <scope>NUCLEOTIDE SEQUENCE [LARGE SCALE GENOMIC DNA]</scope>
    <source>
        <strain evidence="2 3">MS1.HAVA.3</strain>
    </source>
</reference>
<proteinExistence type="predicted"/>
<evidence type="ECO:0000313" key="2">
    <source>
        <dbReference type="EMBL" id="MEJ8646087.1"/>
    </source>
</evidence>
<dbReference type="Pfam" id="PF13340">
    <property type="entry name" value="DUF4096"/>
    <property type="match status" value="1"/>
</dbReference>
<evidence type="ECO:0000313" key="3">
    <source>
        <dbReference type="Proteomes" id="UP001382904"/>
    </source>
</evidence>
<sequence>MLSKGDLTDGEWAVLEPLLPRSNNRCGRWRDHRQVINGIIYRLGTGCQWRELPERFGP</sequence>
<protein>
    <submittedName>
        <fullName evidence="2">Transposase</fullName>
    </submittedName>
</protein>
<comment type="caution">
    <text evidence="2">The sequence shown here is derived from an EMBL/GenBank/DDBJ whole genome shotgun (WGS) entry which is preliminary data.</text>
</comment>